<dbReference type="AlphaFoldDB" id="A0A210PXW4"/>
<protein>
    <submittedName>
        <fullName evidence="6">Collagen alpha-2(VIII) chain</fullName>
    </submittedName>
</protein>
<feature type="signal peptide" evidence="4">
    <location>
        <begin position="1"/>
        <end position="19"/>
    </location>
</feature>
<feature type="chain" id="PRO_5012374490" evidence="4">
    <location>
        <begin position="20"/>
        <end position="216"/>
    </location>
</feature>
<keyword evidence="7" id="KW-1185">Reference proteome</keyword>
<evidence type="ECO:0000256" key="3">
    <source>
        <dbReference type="SAM" id="Coils"/>
    </source>
</evidence>
<evidence type="ECO:0000256" key="4">
    <source>
        <dbReference type="SAM" id="SignalP"/>
    </source>
</evidence>
<proteinExistence type="predicted"/>
<feature type="domain" description="C1q" evidence="5">
    <location>
        <begin position="83"/>
        <end position="216"/>
    </location>
</feature>
<dbReference type="SUPFAM" id="SSF49842">
    <property type="entry name" value="TNF-like"/>
    <property type="match status" value="1"/>
</dbReference>
<dbReference type="PANTHER" id="PTHR15427:SF33">
    <property type="entry name" value="COLLAGEN IV NC1 DOMAIN-CONTAINING PROTEIN"/>
    <property type="match status" value="1"/>
</dbReference>
<evidence type="ECO:0000256" key="2">
    <source>
        <dbReference type="ARBA" id="ARBA00022525"/>
    </source>
</evidence>
<dbReference type="OrthoDB" id="6096010at2759"/>
<comment type="caution">
    <text evidence="6">The sequence shown here is derived from an EMBL/GenBank/DDBJ whole genome shotgun (WGS) entry which is preliminary data.</text>
</comment>
<keyword evidence="4" id="KW-0732">Signal</keyword>
<accession>A0A210PXW4</accession>
<dbReference type="PANTHER" id="PTHR15427">
    <property type="entry name" value="EMILIN ELASTIN MICROFIBRIL INTERFACE-LOCATED PROTEIN ELASTIN MICROFIBRIL INTERFACER"/>
    <property type="match status" value="1"/>
</dbReference>
<dbReference type="InterPro" id="IPR008983">
    <property type="entry name" value="Tumour_necrosis_fac-like_dom"/>
</dbReference>
<dbReference type="PROSITE" id="PS50871">
    <property type="entry name" value="C1Q"/>
    <property type="match status" value="1"/>
</dbReference>
<keyword evidence="2" id="KW-0964">Secreted</keyword>
<organism evidence="6 7">
    <name type="scientific">Mizuhopecten yessoensis</name>
    <name type="common">Japanese scallop</name>
    <name type="synonym">Patinopecten yessoensis</name>
    <dbReference type="NCBI Taxonomy" id="6573"/>
    <lineage>
        <taxon>Eukaryota</taxon>
        <taxon>Metazoa</taxon>
        <taxon>Spiralia</taxon>
        <taxon>Lophotrochozoa</taxon>
        <taxon>Mollusca</taxon>
        <taxon>Bivalvia</taxon>
        <taxon>Autobranchia</taxon>
        <taxon>Pteriomorphia</taxon>
        <taxon>Pectinida</taxon>
        <taxon>Pectinoidea</taxon>
        <taxon>Pectinidae</taxon>
        <taxon>Mizuhopecten</taxon>
    </lineage>
</organism>
<dbReference type="SMART" id="SM00110">
    <property type="entry name" value="C1Q"/>
    <property type="match status" value="1"/>
</dbReference>
<dbReference type="GO" id="GO:0005581">
    <property type="term" value="C:collagen trimer"/>
    <property type="evidence" value="ECO:0007669"/>
    <property type="project" value="UniProtKB-KW"/>
</dbReference>
<evidence type="ECO:0000313" key="7">
    <source>
        <dbReference type="Proteomes" id="UP000242188"/>
    </source>
</evidence>
<evidence type="ECO:0000256" key="1">
    <source>
        <dbReference type="ARBA" id="ARBA00004613"/>
    </source>
</evidence>
<dbReference type="Proteomes" id="UP000242188">
    <property type="component" value="Unassembled WGS sequence"/>
</dbReference>
<keyword evidence="6" id="KW-0176">Collagen</keyword>
<dbReference type="EMBL" id="NEDP02005410">
    <property type="protein sequence ID" value="OWF41321.1"/>
    <property type="molecule type" value="Genomic_DNA"/>
</dbReference>
<sequence length="216" mass="23946">MAIFAFVLSVVMLVSTGLAAVSPTIDEKLQTAMTEVIVNPEKEYECLLFRLEDKLDRMKEKMAEMERELKKKITPLPNPTQAVNASQYAFSAYLSDKNALHTSGSLKYTKTISNVGGAYNEYTGVFTSAVDGVYVFHFHSSVYAYAKHCVLTLFHENNNVTSTYGYDGNGFASFSNTAVIELKNTEVVHVAVTSPFTKSSCYLRGRFTTFSGFKIA</sequence>
<keyword evidence="3" id="KW-0175">Coiled coil</keyword>
<name>A0A210PXW4_MIZYE</name>
<reference evidence="6 7" key="1">
    <citation type="journal article" date="2017" name="Nat. Ecol. Evol.">
        <title>Scallop genome provides insights into evolution of bilaterian karyotype and development.</title>
        <authorList>
            <person name="Wang S."/>
            <person name="Zhang J."/>
            <person name="Jiao W."/>
            <person name="Li J."/>
            <person name="Xun X."/>
            <person name="Sun Y."/>
            <person name="Guo X."/>
            <person name="Huan P."/>
            <person name="Dong B."/>
            <person name="Zhang L."/>
            <person name="Hu X."/>
            <person name="Sun X."/>
            <person name="Wang J."/>
            <person name="Zhao C."/>
            <person name="Wang Y."/>
            <person name="Wang D."/>
            <person name="Huang X."/>
            <person name="Wang R."/>
            <person name="Lv J."/>
            <person name="Li Y."/>
            <person name="Zhang Z."/>
            <person name="Liu B."/>
            <person name="Lu W."/>
            <person name="Hui Y."/>
            <person name="Liang J."/>
            <person name="Zhou Z."/>
            <person name="Hou R."/>
            <person name="Li X."/>
            <person name="Liu Y."/>
            <person name="Li H."/>
            <person name="Ning X."/>
            <person name="Lin Y."/>
            <person name="Zhao L."/>
            <person name="Xing Q."/>
            <person name="Dou J."/>
            <person name="Li Y."/>
            <person name="Mao J."/>
            <person name="Guo H."/>
            <person name="Dou H."/>
            <person name="Li T."/>
            <person name="Mu C."/>
            <person name="Jiang W."/>
            <person name="Fu Q."/>
            <person name="Fu X."/>
            <person name="Miao Y."/>
            <person name="Liu J."/>
            <person name="Yu Q."/>
            <person name="Li R."/>
            <person name="Liao H."/>
            <person name="Li X."/>
            <person name="Kong Y."/>
            <person name="Jiang Z."/>
            <person name="Chourrout D."/>
            <person name="Li R."/>
            <person name="Bao Z."/>
        </authorList>
    </citation>
    <scope>NUCLEOTIDE SEQUENCE [LARGE SCALE GENOMIC DNA]</scope>
    <source>
        <strain evidence="6 7">PY_sf001</strain>
    </source>
</reference>
<dbReference type="PRINTS" id="PR00007">
    <property type="entry name" value="COMPLEMNTC1Q"/>
</dbReference>
<dbReference type="Pfam" id="PF00386">
    <property type="entry name" value="C1q"/>
    <property type="match status" value="1"/>
</dbReference>
<dbReference type="Gene3D" id="2.60.120.40">
    <property type="match status" value="1"/>
</dbReference>
<evidence type="ECO:0000313" key="6">
    <source>
        <dbReference type="EMBL" id="OWF41321.1"/>
    </source>
</evidence>
<gene>
    <name evidence="6" type="ORF">KP79_PYT14371</name>
</gene>
<dbReference type="InterPro" id="IPR050392">
    <property type="entry name" value="Collagen/C1q_domain"/>
</dbReference>
<feature type="coiled-coil region" evidence="3">
    <location>
        <begin position="41"/>
        <end position="71"/>
    </location>
</feature>
<comment type="subcellular location">
    <subcellularLocation>
        <location evidence="1">Secreted</location>
    </subcellularLocation>
</comment>
<dbReference type="InterPro" id="IPR001073">
    <property type="entry name" value="C1q_dom"/>
</dbReference>
<evidence type="ECO:0000259" key="5">
    <source>
        <dbReference type="PROSITE" id="PS50871"/>
    </source>
</evidence>